<evidence type="ECO:0000256" key="9">
    <source>
        <dbReference type="ARBA" id="ARBA00023136"/>
    </source>
</evidence>
<feature type="compositionally biased region" description="Pro residues" evidence="10">
    <location>
        <begin position="518"/>
        <end position="532"/>
    </location>
</feature>
<protein>
    <submittedName>
        <fullName evidence="12">Type VII secretion protein EccB, Actinobacterial</fullName>
    </submittedName>
</protein>
<dbReference type="AlphaFoldDB" id="A0A1T8TG86"/>
<dbReference type="RefSeq" id="WP_074246196.1">
    <property type="nucleotide sequence ID" value="NZ_FVGW01000015.1"/>
</dbReference>
<keyword evidence="8 11" id="KW-1133">Transmembrane helix</keyword>
<evidence type="ECO:0000256" key="11">
    <source>
        <dbReference type="SAM" id="Phobius"/>
    </source>
</evidence>
<dbReference type="GO" id="GO:0005576">
    <property type="term" value="C:extracellular region"/>
    <property type="evidence" value="ECO:0007669"/>
    <property type="project" value="TreeGrafter"/>
</dbReference>
<evidence type="ECO:0000256" key="4">
    <source>
        <dbReference type="ARBA" id="ARBA00022692"/>
    </source>
</evidence>
<feature type="transmembrane region" description="Helical" evidence="11">
    <location>
        <begin position="68"/>
        <end position="88"/>
    </location>
</feature>
<keyword evidence="4 11" id="KW-0812">Transmembrane</keyword>
<sequence length="576" mass="59925">MAGNSADGRQAEGPKRARNRTDTAVPWYVTTGRQIKGYKRELNRIDEALSRQDVRGVGSPLTRLRGSLSVSLVGGVLVLVAAFIVSLINPKPDSGVAAIMTTRSGGIFVQFNGRLHPVTNLASARLIVGKPEEAKVATDAALRSLPTGPLMGIPSAPNLLSPRTDETAVWTVCDWRDTAVPLSLLKTGDITTAVIAGDDMLDGGTDLGNTRAVLVKPAGDPTRLWLLYRDTRAEVGRGDYAAQAALGLTPSLIESAVTVSPSLLATIAPSPVLTAPRLVNQGQPSPTVSGSAIGDVLTVTTASGARAFYLVGSGGVQQVSPVLAQMMINTGAAQKLVDDPASVQAMPRIAIVDDSRFPAQVPTLVSGPALCWSWTKTVGELTAHTRIFTNSRMPVTESGRVAAVHLLPNNGTTDQATDSITRPGYGWYARITGDSTDSVAAEQLLWIDPNGTRFPIDVVIARNGGVSYDPTVKALGFDSISPTPIPAAVAKLYAPGATLSIKNAQVMQGTINPSSQVPNPPSTQGQPPPPPPSEEEEQEPSSPQQPGPPSADPAANASGESAAPARAVNDPSTAGR</sequence>
<dbReference type="InterPro" id="IPR044857">
    <property type="entry name" value="T7SS_EccB_R1"/>
</dbReference>
<dbReference type="InterPro" id="IPR007795">
    <property type="entry name" value="T7SS_EccB"/>
</dbReference>
<evidence type="ECO:0000256" key="10">
    <source>
        <dbReference type="SAM" id="MobiDB-lite"/>
    </source>
</evidence>
<evidence type="ECO:0000256" key="8">
    <source>
        <dbReference type="ARBA" id="ARBA00022989"/>
    </source>
</evidence>
<dbReference type="GO" id="GO:0005886">
    <property type="term" value="C:plasma membrane"/>
    <property type="evidence" value="ECO:0007669"/>
    <property type="project" value="UniProtKB-SubCell"/>
</dbReference>
<dbReference type="NCBIfam" id="TIGR03919">
    <property type="entry name" value="T7SS_EccB"/>
    <property type="match status" value="1"/>
</dbReference>
<organism evidence="12 13">
    <name type="scientific">Mycobacteroides abscessus subsp. massiliense</name>
    <dbReference type="NCBI Taxonomy" id="1962118"/>
    <lineage>
        <taxon>Bacteria</taxon>
        <taxon>Bacillati</taxon>
        <taxon>Actinomycetota</taxon>
        <taxon>Actinomycetes</taxon>
        <taxon>Mycobacteriales</taxon>
        <taxon>Mycobacteriaceae</taxon>
        <taxon>Mycobacteroides</taxon>
        <taxon>Mycobacteroides abscessus</taxon>
    </lineage>
</organism>
<keyword evidence="5" id="KW-0547">Nucleotide-binding</keyword>
<dbReference type="GO" id="GO:0005524">
    <property type="term" value="F:ATP binding"/>
    <property type="evidence" value="ECO:0007669"/>
    <property type="project" value="UniProtKB-KW"/>
</dbReference>
<evidence type="ECO:0000256" key="7">
    <source>
        <dbReference type="ARBA" id="ARBA00022840"/>
    </source>
</evidence>
<evidence type="ECO:0000256" key="2">
    <source>
        <dbReference type="ARBA" id="ARBA00008149"/>
    </source>
</evidence>
<keyword evidence="7" id="KW-0067">ATP-binding</keyword>
<dbReference type="GO" id="GO:0016787">
    <property type="term" value="F:hydrolase activity"/>
    <property type="evidence" value="ECO:0007669"/>
    <property type="project" value="UniProtKB-KW"/>
</dbReference>
<keyword evidence="3" id="KW-1003">Cell membrane</keyword>
<evidence type="ECO:0000313" key="12">
    <source>
        <dbReference type="EMBL" id="SKM79491.1"/>
    </source>
</evidence>
<accession>A0A1T8TG86</accession>
<name>A0A1T8TG86_9MYCO</name>
<feature type="compositionally biased region" description="Basic and acidic residues" evidence="10">
    <location>
        <begin position="9"/>
        <end position="21"/>
    </location>
</feature>
<gene>
    <name evidence="12" type="primary">eccB1_2</name>
    <name evidence="12" type="ORF">SAMEA2259716_05061</name>
</gene>
<feature type="region of interest" description="Disordered" evidence="10">
    <location>
        <begin position="510"/>
        <end position="576"/>
    </location>
</feature>
<dbReference type="InterPro" id="IPR042485">
    <property type="entry name" value="T7SS_EccB_R3"/>
</dbReference>
<dbReference type="PANTHER" id="PTHR40765:SF2">
    <property type="entry name" value="ESX-2 SECRETION SYSTEM ATPASE ECCB2"/>
    <property type="match status" value="1"/>
</dbReference>
<dbReference type="Proteomes" id="UP000190074">
    <property type="component" value="Unassembled WGS sequence"/>
</dbReference>
<evidence type="ECO:0000256" key="1">
    <source>
        <dbReference type="ARBA" id="ARBA00004162"/>
    </source>
</evidence>
<evidence type="ECO:0000256" key="6">
    <source>
        <dbReference type="ARBA" id="ARBA00022801"/>
    </source>
</evidence>
<evidence type="ECO:0000313" key="13">
    <source>
        <dbReference type="Proteomes" id="UP000190074"/>
    </source>
</evidence>
<proteinExistence type="inferred from homology"/>
<keyword evidence="6" id="KW-0378">Hydrolase</keyword>
<dbReference type="Pfam" id="PF05108">
    <property type="entry name" value="T7SS_ESX1_EccB"/>
    <property type="match status" value="1"/>
</dbReference>
<comment type="similarity">
    <text evidence="2">Belongs to the EccB family.</text>
</comment>
<dbReference type="Gene3D" id="3.30.2390.20">
    <property type="entry name" value="Type VII secretion system EccB, repeat 1 domain"/>
    <property type="match status" value="1"/>
</dbReference>
<dbReference type="EMBL" id="FVGW01000015">
    <property type="protein sequence ID" value="SKM79491.1"/>
    <property type="molecule type" value="Genomic_DNA"/>
</dbReference>
<feature type="compositionally biased region" description="Low complexity" evidence="10">
    <location>
        <begin position="552"/>
        <end position="567"/>
    </location>
</feature>
<feature type="region of interest" description="Disordered" evidence="10">
    <location>
        <begin position="1"/>
        <end position="22"/>
    </location>
</feature>
<dbReference type="PANTHER" id="PTHR40765">
    <property type="entry name" value="ESX-2 SECRETION SYSTEM ATPASE ECCB2"/>
    <property type="match status" value="1"/>
</dbReference>
<dbReference type="Gene3D" id="2.40.50.910">
    <property type="entry name" value="Type VII secretion system EccB, repeat 3 domain"/>
    <property type="match status" value="1"/>
</dbReference>
<reference evidence="12 13" key="1">
    <citation type="submission" date="2016-11" db="EMBL/GenBank/DDBJ databases">
        <authorList>
            <consortium name="Pathogen Informatics"/>
        </authorList>
    </citation>
    <scope>NUCLEOTIDE SEQUENCE [LARGE SCALE GENOMIC DNA]</scope>
    <source>
        <strain evidence="12 13">911</strain>
    </source>
</reference>
<evidence type="ECO:0000256" key="3">
    <source>
        <dbReference type="ARBA" id="ARBA00022475"/>
    </source>
</evidence>
<evidence type="ECO:0000256" key="5">
    <source>
        <dbReference type="ARBA" id="ARBA00022741"/>
    </source>
</evidence>
<comment type="subcellular location">
    <subcellularLocation>
        <location evidence="1">Cell membrane</location>
        <topology evidence="1">Single-pass membrane protein</topology>
    </subcellularLocation>
</comment>
<keyword evidence="9 11" id="KW-0472">Membrane</keyword>